<dbReference type="RefSeq" id="WP_184329584.1">
    <property type="nucleotide sequence ID" value="NZ_JACHHZ010000001.1"/>
</dbReference>
<evidence type="ECO:0000313" key="3">
    <source>
        <dbReference type="EMBL" id="MBB6091809.1"/>
    </source>
</evidence>
<keyword evidence="4" id="KW-1185">Reference proteome</keyword>
<comment type="caution">
    <text evidence="3">The sequence shown here is derived from an EMBL/GenBank/DDBJ whole genome shotgun (WGS) entry which is preliminary data.</text>
</comment>
<dbReference type="EMBL" id="JACHHZ010000001">
    <property type="protein sequence ID" value="MBB6091809.1"/>
    <property type="molecule type" value="Genomic_DNA"/>
</dbReference>
<evidence type="ECO:0000256" key="1">
    <source>
        <dbReference type="PIRSR" id="PIRSR016487-1"/>
    </source>
</evidence>
<dbReference type="InterPro" id="IPR033469">
    <property type="entry name" value="CYTH-like_dom_sf"/>
</dbReference>
<dbReference type="InterPro" id="IPR023577">
    <property type="entry name" value="CYTH_domain"/>
</dbReference>
<dbReference type="Gene3D" id="2.40.320.10">
    <property type="entry name" value="Hypothetical Protein Pfu-838710-001"/>
    <property type="match status" value="1"/>
</dbReference>
<dbReference type="CDD" id="cd07891">
    <property type="entry name" value="CYTH-like_CthTTM-like_1"/>
    <property type="match status" value="1"/>
</dbReference>
<dbReference type="PANTHER" id="PTHR40114">
    <property type="entry name" value="SLR0698 PROTEIN"/>
    <property type="match status" value="1"/>
</dbReference>
<feature type="domain" description="CYTH" evidence="2">
    <location>
        <begin position="2"/>
        <end position="149"/>
    </location>
</feature>
<dbReference type="Proteomes" id="UP000588068">
    <property type="component" value="Unassembled WGS sequence"/>
</dbReference>
<dbReference type="AlphaFoldDB" id="A0A841HHB7"/>
<dbReference type="InterPro" id="IPR012042">
    <property type="entry name" value="NeuTTM/CthTTM-like"/>
</dbReference>
<feature type="active site" description="Proton acceptor" evidence="1">
    <location>
        <position position="30"/>
    </location>
</feature>
<dbReference type="PIRSF" id="PIRSF016487">
    <property type="entry name" value="CYTH_UCP016487"/>
    <property type="match status" value="1"/>
</dbReference>
<reference evidence="3 4" key="1">
    <citation type="submission" date="2020-08" db="EMBL/GenBank/DDBJ databases">
        <title>Genomic Encyclopedia of Type Strains, Phase IV (KMG-IV): sequencing the most valuable type-strain genomes for metagenomic binning, comparative biology and taxonomic classification.</title>
        <authorList>
            <person name="Goeker M."/>
        </authorList>
    </citation>
    <scope>NUCLEOTIDE SEQUENCE [LARGE SCALE GENOMIC DNA]</scope>
    <source>
        <strain evidence="3 4">DSM 26723</strain>
    </source>
</reference>
<dbReference type="SMART" id="SM01118">
    <property type="entry name" value="CYTH"/>
    <property type="match status" value="1"/>
</dbReference>
<gene>
    <name evidence="3" type="ORF">HNQ60_000655</name>
</gene>
<evidence type="ECO:0000313" key="4">
    <source>
        <dbReference type="Proteomes" id="UP000588068"/>
    </source>
</evidence>
<dbReference type="GO" id="GO:0004016">
    <property type="term" value="F:adenylate cyclase activity"/>
    <property type="evidence" value="ECO:0007669"/>
    <property type="project" value="UniProtKB-EC"/>
</dbReference>
<dbReference type="PANTHER" id="PTHR40114:SF1">
    <property type="entry name" value="SLR0698 PROTEIN"/>
    <property type="match status" value="1"/>
</dbReference>
<dbReference type="SUPFAM" id="SSF55154">
    <property type="entry name" value="CYTH-like phosphatases"/>
    <property type="match status" value="1"/>
</dbReference>
<organism evidence="3 4">
    <name type="scientific">Povalibacter uvarum</name>
    <dbReference type="NCBI Taxonomy" id="732238"/>
    <lineage>
        <taxon>Bacteria</taxon>
        <taxon>Pseudomonadati</taxon>
        <taxon>Pseudomonadota</taxon>
        <taxon>Gammaproteobacteria</taxon>
        <taxon>Steroidobacterales</taxon>
        <taxon>Steroidobacteraceae</taxon>
        <taxon>Povalibacter</taxon>
    </lineage>
</organism>
<protein>
    <submittedName>
        <fullName evidence="3">Adenylate cyclase</fullName>
        <ecNumber evidence="3">4.6.1.1</ecNumber>
    </submittedName>
</protein>
<keyword evidence="3" id="KW-0456">Lyase</keyword>
<dbReference type="Pfam" id="PF01928">
    <property type="entry name" value="CYTH"/>
    <property type="match status" value="1"/>
</dbReference>
<proteinExistence type="predicted"/>
<dbReference type="EC" id="4.6.1.1" evidence="3"/>
<accession>A0A841HHB7</accession>
<sequence length="156" mass="17999">MALEIERKFLVRSDEWRVQVQSRELLKQGYLTSGAACSIRARVAGEQAWLNIKAKRSGMTRLEFEYPIPRADADEILSELCNGPLLEKYRHRIPAGELAWEIDEFLGANAGLIVAEIELPSEQAQFTRPPWLGEEVTDDVRYYNFNLALKPYREWV</sequence>
<name>A0A841HHB7_9GAMM</name>
<evidence type="ECO:0000259" key="2">
    <source>
        <dbReference type="PROSITE" id="PS51707"/>
    </source>
</evidence>
<dbReference type="PROSITE" id="PS51707">
    <property type="entry name" value="CYTH"/>
    <property type="match status" value="1"/>
</dbReference>